<sequence length="244" mass="26432">MFKRFAKSAFAARLATSVIGAYIRLVNTTIRWRVVDRDYFDAAEQAGKGVIVAFWHGRLMMSPRLCQETDRQVFMLISANRDGEIIANAVSSFDVKFIRGSAANPKKPTKNKGGASAVAQILTALENGDVVGVTPDGPRGPGEKLQSGVIKLAQMSGAPIVPAGISIARGRRLSTWDRFLFAAPFSHGFYVAGPPIWVGPENDAEMLESMRRKVENALASVTQTADSLAGRKDAEPPADRRETL</sequence>
<organism evidence="3">
    <name type="scientific">hydrothermal vent metagenome</name>
    <dbReference type="NCBI Taxonomy" id="652676"/>
    <lineage>
        <taxon>unclassified sequences</taxon>
        <taxon>metagenomes</taxon>
        <taxon>ecological metagenomes</taxon>
    </lineage>
</organism>
<feature type="region of interest" description="Disordered" evidence="1">
    <location>
        <begin position="221"/>
        <end position="244"/>
    </location>
</feature>
<dbReference type="EMBL" id="UOEH01000043">
    <property type="protein sequence ID" value="VAV90549.1"/>
    <property type="molecule type" value="Genomic_DNA"/>
</dbReference>
<protein>
    <recommendedName>
        <fullName evidence="2">DUF374 domain-containing protein</fullName>
    </recommendedName>
</protein>
<evidence type="ECO:0000259" key="2">
    <source>
        <dbReference type="Pfam" id="PF04028"/>
    </source>
</evidence>
<feature type="domain" description="DUF374" evidence="2">
    <location>
        <begin position="69"/>
        <end position="141"/>
    </location>
</feature>
<evidence type="ECO:0000313" key="3">
    <source>
        <dbReference type="EMBL" id="VAV90549.1"/>
    </source>
</evidence>
<dbReference type="SUPFAM" id="SSF69593">
    <property type="entry name" value="Glycerol-3-phosphate (1)-acyltransferase"/>
    <property type="match status" value="1"/>
</dbReference>
<dbReference type="Pfam" id="PF04028">
    <property type="entry name" value="DUF374"/>
    <property type="match status" value="1"/>
</dbReference>
<dbReference type="CDD" id="cd07983">
    <property type="entry name" value="LPLAT_DUF374-like"/>
    <property type="match status" value="1"/>
</dbReference>
<feature type="compositionally biased region" description="Basic and acidic residues" evidence="1">
    <location>
        <begin position="229"/>
        <end position="244"/>
    </location>
</feature>
<name>A0A3B0REX2_9ZZZZ</name>
<reference evidence="3" key="1">
    <citation type="submission" date="2018-06" db="EMBL/GenBank/DDBJ databases">
        <authorList>
            <person name="Zhirakovskaya E."/>
        </authorList>
    </citation>
    <scope>NUCLEOTIDE SEQUENCE</scope>
</reference>
<proteinExistence type="predicted"/>
<dbReference type="AlphaFoldDB" id="A0A3B0REX2"/>
<gene>
    <name evidence="3" type="ORF">MNBD_ALPHA05-1150</name>
</gene>
<evidence type="ECO:0000256" key="1">
    <source>
        <dbReference type="SAM" id="MobiDB-lite"/>
    </source>
</evidence>
<dbReference type="InterPro" id="IPR007172">
    <property type="entry name" value="DUF374"/>
</dbReference>
<accession>A0A3B0REX2</accession>